<protein>
    <recommendedName>
        <fullName evidence="3">Reverse transcriptase</fullName>
    </recommendedName>
</protein>
<evidence type="ECO:0000313" key="2">
    <source>
        <dbReference type="Proteomes" id="UP001454036"/>
    </source>
</evidence>
<dbReference type="PANTHER" id="PTHR46890:SF1">
    <property type="entry name" value="REVERSE TRANSCRIPTASE DOMAIN-CONTAINING PROTEIN"/>
    <property type="match status" value="1"/>
</dbReference>
<dbReference type="Proteomes" id="UP001454036">
    <property type="component" value="Unassembled WGS sequence"/>
</dbReference>
<keyword evidence="2" id="KW-1185">Reference proteome</keyword>
<dbReference type="PANTHER" id="PTHR46890">
    <property type="entry name" value="NON-LTR RETROLELEMENT REVERSE TRANSCRIPTASE-LIKE PROTEIN-RELATED"/>
    <property type="match status" value="1"/>
</dbReference>
<proteinExistence type="predicted"/>
<organism evidence="1 2">
    <name type="scientific">Lithospermum erythrorhizon</name>
    <name type="common">Purple gromwell</name>
    <name type="synonym">Lithospermum officinale var. erythrorhizon</name>
    <dbReference type="NCBI Taxonomy" id="34254"/>
    <lineage>
        <taxon>Eukaryota</taxon>
        <taxon>Viridiplantae</taxon>
        <taxon>Streptophyta</taxon>
        <taxon>Embryophyta</taxon>
        <taxon>Tracheophyta</taxon>
        <taxon>Spermatophyta</taxon>
        <taxon>Magnoliopsida</taxon>
        <taxon>eudicotyledons</taxon>
        <taxon>Gunneridae</taxon>
        <taxon>Pentapetalae</taxon>
        <taxon>asterids</taxon>
        <taxon>lamiids</taxon>
        <taxon>Boraginales</taxon>
        <taxon>Boraginaceae</taxon>
        <taxon>Boraginoideae</taxon>
        <taxon>Lithospermeae</taxon>
        <taxon>Lithospermum</taxon>
    </lineage>
</organism>
<accession>A0AAV3RHV2</accession>
<dbReference type="AlphaFoldDB" id="A0AAV3RHV2"/>
<dbReference type="EMBL" id="BAABME010027350">
    <property type="protein sequence ID" value="GAA0175434.1"/>
    <property type="molecule type" value="Genomic_DNA"/>
</dbReference>
<comment type="caution">
    <text evidence="1">The sequence shown here is derived from an EMBL/GenBank/DDBJ whole genome shotgun (WGS) entry which is preliminary data.</text>
</comment>
<sequence>MAIGKCPSPNGLSVEFYKFYWEEVGKEVYEAFLHIFATGEILAVLNATTISLIPKTEHPSSVTEYRPISCCNIFYKAITRVLMNRMRPLRRGLISLSQLAFIIGRSLGDSVLML</sequence>
<reference evidence="1 2" key="1">
    <citation type="submission" date="2024-01" db="EMBL/GenBank/DDBJ databases">
        <title>The complete chloroplast genome sequence of Lithospermum erythrorhizon: insights into the phylogenetic relationship among Boraginaceae species and the maternal lineages of purple gromwells.</title>
        <authorList>
            <person name="Okada T."/>
            <person name="Watanabe K."/>
        </authorList>
    </citation>
    <scope>NUCLEOTIDE SEQUENCE [LARGE SCALE GENOMIC DNA]</scope>
</reference>
<dbReference type="InterPro" id="IPR052343">
    <property type="entry name" value="Retrotransposon-Effector_Assoc"/>
</dbReference>
<gene>
    <name evidence="1" type="ORF">LIER_41914</name>
</gene>
<name>A0AAV3RHV2_LITER</name>
<evidence type="ECO:0008006" key="3">
    <source>
        <dbReference type="Google" id="ProtNLM"/>
    </source>
</evidence>
<evidence type="ECO:0000313" key="1">
    <source>
        <dbReference type="EMBL" id="GAA0175434.1"/>
    </source>
</evidence>